<dbReference type="AlphaFoldDB" id="A0A816FZW7"/>
<reference evidence="3" key="1">
    <citation type="submission" date="2021-02" db="EMBL/GenBank/DDBJ databases">
        <authorList>
            <person name="Nowell W R."/>
        </authorList>
    </citation>
    <scope>NUCLEOTIDE SEQUENCE</scope>
</reference>
<proteinExistence type="predicted"/>
<sequence length="141" mass="15165">MELRIRLFVAICFFLLKGPATLASTYSCHQNNVDVQFTLSIATHSASNPASNCYVQQCNVTSTGNNTCSLPPAPCFNYLSINNVSYCAPGVQCSVLELCDNVTNTCSSNNSICIVNSCCSPTAVCLPLSVTNFCPPGRHRR</sequence>
<evidence type="ECO:0000313" key="4">
    <source>
        <dbReference type="Proteomes" id="UP000663828"/>
    </source>
</evidence>
<dbReference type="EMBL" id="CAJNOR010012557">
    <property type="protein sequence ID" value="CAF1668401.1"/>
    <property type="molecule type" value="Genomic_DNA"/>
</dbReference>
<accession>A0A816FZW7</accession>
<comment type="caution">
    <text evidence="3">The sequence shown here is derived from an EMBL/GenBank/DDBJ whole genome shotgun (WGS) entry which is preliminary data.</text>
</comment>
<evidence type="ECO:0000313" key="3">
    <source>
        <dbReference type="EMBL" id="CAF1668401.1"/>
    </source>
</evidence>
<feature type="chain" id="PRO_5036412870" evidence="1">
    <location>
        <begin position="24"/>
        <end position="141"/>
    </location>
</feature>
<protein>
    <submittedName>
        <fullName evidence="3">Uncharacterized protein</fullName>
    </submittedName>
</protein>
<organism evidence="3 4">
    <name type="scientific">Adineta ricciae</name>
    <name type="common">Rotifer</name>
    <dbReference type="NCBI Taxonomy" id="249248"/>
    <lineage>
        <taxon>Eukaryota</taxon>
        <taxon>Metazoa</taxon>
        <taxon>Spiralia</taxon>
        <taxon>Gnathifera</taxon>
        <taxon>Rotifera</taxon>
        <taxon>Eurotatoria</taxon>
        <taxon>Bdelloidea</taxon>
        <taxon>Adinetida</taxon>
        <taxon>Adinetidae</taxon>
        <taxon>Adineta</taxon>
    </lineage>
</organism>
<evidence type="ECO:0000313" key="2">
    <source>
        <dbReference type="EMBL" id="CAF1365000.1"/>
    </source>
</evidence>
<dbReference type="Proteomes" id="UP000663852">
    <property type="component" value="Unassembled WGS sequence"/>
</dbReference>
<evidence type="ECO:0000256" key="1">
    <source>
        <dbReference type="SAM" id="SignalP"/>
    </source>
</evidence>
<name>A0A816FZW7_ADIRI</name>
<gene>
    <name evidence="2" type="ORF">EDS130_LOCUS34043</name>
    <name evidence="3" type="ORF">XAT740_LOCUS58206</name>
</gene>
<dbReference type="Proteomes" id="UP000663828">
    <property type="component" value="Unassembled WGS sequence"/>
</dbReference>
<dbReference type="PROSITE" id="PS51257">
    <property type="entry name" value="PROKAR_LIPOPROTEIN"/>
    <property type="match status" value="1"/>
</dbReference>
<feature type="signal peptide" evidence="1">
    <location>
        <begin position="1"/>
        <end position="23"/>
    </location>
</feature>
<keyword evidence="4" id="KW-1185">Reference proteome</keyword>
<keyword evidence="1" id="KW-0732">Signal</keyword>
<dbReference type="OrthoDB" id="10065240at2759"/>
<dbReference type="EMBL" id="CAJNOJ010000279">
    <property type="protein sequence ID" value="CAF1365000.1"/>
    <property type="molecule type" value="Genomic_DNA"/>
</dbReference>